<dbReference type="Proteomes" id="UP000305267">
    <property type="component" value="Unassembled WGS sequence"/>
</dbReference>
<feature type="domain" description="CheW-like" evidence="1">
    <location>
        <begin position="287"/>
        <end position="425"/>
    </location>
</feature>
<dbReference type="InterPro" id="IPR002545">
    <property type="entry name" value="CheW-lke_dom"/>
</dbReference>
<dbReference type="InterPro" id="IPR036061">
    <property type="entry name" value="CheW-like_dom_sf"/>
</dbReference>
<gene>
    <name evidence="2" type="ORF">FF100_26410</name>
</gene>
<dbReference type="SUPFAM" id="SSF50341">
    <property type="entry name" value="CheW-like"/>
    <property type="match status" value="3"/>
</dbReference>
<dbReference type="Gene3D" id="2.40.50.180">
    <property type="entry name" value="CheA-289, Domain 4"/>
    <property type="match status" value="3"/>
</dbReference>
<feature type="domain" description="CheW-like" evidence="1">
    <location>
        <begin position="6"/>
        <end position="150"/>
    </location>
</feature>
<dbReference type="GO" id="GO:0005829">
    <property type="term" value="C:cytosol"/>
    <property type="evidence" value="ECO:0007669"/>
    <property type="project" value="TreeGrafter"/>
</dbReference>
<proteinExistence type="predicted"/>
<organism evidence="2 3">
    <name type="scientific">Methylobacterium terricola</name>
    <dbReference type="NCBI Taxonomy" id="2583531"/>
    <lineage>
        <taxon>Bacteria</taxon>
        <taxon>Pseudomonadati</taxon>
        <taxon>Pseudomonadota</taxon>
        <taxon>Alphaproteobacteria</taxon>
        <taxon>Hyphomicrobiales</taxon>
        <taxon>Methylobacteriaceae</taxon>
        <taxon>Methylobacterium</taxon>
    </lineage>
</organism>
<dbReference type="OrthoDB" id="3291462at2"/>
<dbReference type="Gene3D" id="2.30.30.40">
    <property type="entry name" value="SH3 Domains"/>
    <property type="match status" value="2"/>
</dbReference>
<evidence type="ECO:0000313" key="2">
    <source>
        <dbReference type="EMBL" id="TNC09373.1"/>
    </source>
</evidence>
<dbReference type="RefSeq" id="WP_139038744.1">
    <property type="nucleotide sequence ID" value="NZ_VDDA01000017.1"/>
</dbReference>
<evidence type="ECO:0000313" key="3">
    <source>
        <dbReference type="Proteomes" id="UP000305267"/>
    </source>
</evidence>
<dbReference type="AlphaFoldDB" id="A0A5C4LCZ5"/>
<sequence length="434" mass="43741">MPEAGLERFLVVSVGSGARVALPAARVRSVAPVPALTRVPGASAALAGLAATRNGALPVLDLARLLAPEAAPTPAGRMVLAEADAPVGLLVGGVAGLTADPGAAPVLDLPALVAGCRPRRTALTPGAVERPGGSPTPARPPVALLMLTVAGSPYALPLDMVEEVVALPAMVAPVPEGGPATLGAMPWRGRVLPLLSVSALLGRERAAGSRAAVVRGVGLVAERIGPVLRLPAEAIDPVPRAWPRGGAAAGFARFDGGRILVCILSAQALIREGEPDPGHQPRVPVRTESVLALDLAGERYGLPADAVRAAVPAPETLVRVPGARDGLAGLATLRGRALPVLDLRRRLGLPSAPATGRRRLLVIEADGARAGLLVDGTARLIRPEAGAIRPAPPGTGNGLVARVAALPDGTLSLIDPAALLARPPRSMAPEGRPA</sequence>
<dbReference type="Pfam" id="PF01584">
    <property type="entry name" value="CheW"/>
    <property type="match status" value="3"/>
</dbReference>
<dbReference type="PANTHER" id="PTHR22617">
    <property type="entry name" value="CHEMOTAXIS SENSOR HISTIDINE KINASE-RELATED"/>
    <property type="match status" value="1"/>
</dbReference>
<keyword evidence="3" id="KW-1185">Reference proteome</keyword>
<protein>
    <submittedName>
        <fullName evidence="2">Chemotaxis protein CheW</fullName>
    </submittedName>
</protein>
<dbReference type="PROSITE" id="PS50851">
    <property type="entry name" value="CHEW"/>
    <property type="match status" value="3"/>
</dbReference>
<name>A0A5C4LCZ5_9HYPH</name>
<dbReference type="GO" id="GO:0007165">
    <property type="term" value="P:signal transduction"/>
    <property type="evidence" value="ECO:0007669"/>
    <property type="project" value="InterPro"/>
</dbReference>
<dbReference type="SMART" id="SM00260">
    <property type="entry name" value="CheW"/>
    <property type="match status" value="3"/>
</dbReference>
<accession>A0A5C4LCZ5</accession>
<dbReference type="PANTHER" id="PTHR22617:SF23">
    <property type="entry name" value="CHEMOTAXIS PROTEIN CHEW"/>
    <property type="match status" value="1"/>
</dbReference>
<feature type="domain" description="CheW-like" evidence="1">
    <location>
        <begin position="141"/>
        <end position="275"/>
    </location>
</feature>
<comment type="caution">
    <text evidence="2">The sequence shown here is derived from an EMBL/GenBank/DDBJ whole genome shotgun (WGS) entry which is preliminary data.</text>
</comment>
<dbReference type="InterPro" id="IPR039315">
    <property type="entry name" value="CheW"/>
</dbReference>
<dbReference type="GO" id="GO:0006935">
    <property type="term" value="P:chemotaxis"/>
    <property type="evidence" value="ECO:0007669"/>
    <property type="project" value="InterPro"/>
</dbReference>
<evidence type="ECO:0000259" key="1">
    <source>
        <dbReference type="PROSITE" id="PS50851"/>
    </source>
</evidence>
<reference evidence="2 3" key="1">
    <citation type="submission" date="2019-06" db="EMBL/GenBank/DDBJ databases">
        <title>Genome of Methylobacterium sp. 17Sr1-39.</title>
        <authorList>
            <person name="Seo T."/>
        </authorList>
    </citation>
    <scope>NUCLEOTIDE SEQUENCE [LARGE SCALE GENOMIC DNA]</scope>
    <source>
        <strain evidence="2 3">17Sr1-39</strain>
    </source>
</reference>
<dbReference type="EMBL" id="VDDA01000017">
    <property type="protein sequence ID" value="TNC09373.1"/>
    <property type="molecule type" value="Genomic_DNA"/>
</dbReference>